<evidence type="ECO:0000313" key="5">
    <source>
        <dbReference type="Proteomes" id="UP001382904"/>
    </source>
</evidence>
<dbReference type="PANTHER" id="PTHR43884:SF12">
    <property type="entry name" value="ISOVALERYL-COA DEHYDROGENASE, MITOCHONDRIAL-RELATED"/>
    <property type="match status" value="1"/>
</dbReference>
<evidence type="ECO:0000259" key="2">
    <source>
        <dbReference type="Pfam" id="PF02771"/>
    </source>
</evidence>
<feature type="domain" description="Acyl-CoA dehydrogenase C-terminal" evidence="3">
    <location>
        <begin position="253"/>
        <end position="376"/>
    </location>
</feature>
<sequence length="402" mass="42729">MTPVPTTPSTAGAPSTDERRALLRTARDVADDLAADAIARDQAGRPPVDEGARLREAGLLAALTPPWPGRGADWRTGCAVIREIAAADSSVGDVLARHYVHTWSGRFYASREHATTLEEASVREQWLWTGAVRTPAPDDDTEGPDLTLRPRNNGYVLNGRRSVDTAVAVADQIVVDAVCAVTGDVLVVRLTPRMHGVSIETAHDRLGQRVAGAGEVVLDRVAVAPGQVLGRRPHDEESTTPFTALAEPALRLALCHVGLGIVEGALTEARDLSRGGRAYRLPGEDPDLLLTYGELASAAHTATAMVDRATEVMAQALDTGPHLDAEEPAGVAALVATAETVTSKAALHITTRVLELADAPGLDRFWRNARVMTAHRPVAHRLRSIGEHYLNGSHRAAAAAYP</sequence>
<reference evidence="4 5" key="1">
    <citation type="submission" date="2024-03" db="EMBL/GenBank/DDBJ databases">
        <title>Novel Streptomyces species of biotechnological and ecological value are a feature of Machair soil.</title>
        <authorList>
            <person name="Prole J.R."/>
            <person name="Goodfellow M."/>
            <person name="Allenby N."/>
            <person name="Ward A.C."/>
        </authorList>
    </citation>
    <scope>NUCLEOTIDE SEQUENCE [LARGE SCALE GENOMIC DNA]</scope>
    <source>
        <strain evidence="4 5">MS1.HAVA.3</strain>
    </source>
</reference>
<dbReference type="PIRSF" id="PIRSF016578">
    <property type="entry name" value="HsaA"/>
    <property type="match status" value="1"/>
</dbReference>
<dbReference type="InterPro" id="IPR037069">
    <property type="entry name" value="AcylCoA_DH/ox_N_sf"/>
</dbReference>
<keyword evidence="1" id="KW-0560">Oxidoreductase</keyword>
<dbReference type="Proteomes" id="UP001382904">
    <property type="component" value="Unassembled WGS sequence"/>
</dbReference>
<dbReference type="SUPFAM" id="SSF47203">
    <property type="entry name" value="Acyl-CoA dehydrogenase C-terminal domain-like"/>
    <property type="match status" value="1"/>
</dbReference>
<comment type="caution">
    <text evidence="4">The sequence shown here is derived from an EMBL/GenBank/DDBJ whole genome shotgun (WGS) entry which is preliminary data.</text>
</comment>
<dbReference type="InterPro" id="IPR046373">
    <property type="entry name" value="Acyl-CoA_Oxase/DH_mid-dom_sf"/>
</dbReference>
<gene>
    <name evidence="4" type="ORF">WKI68_04555</name>
</gene>
<dbReference type="InterPro" id="IPR036250">
    <property type="entry name" value="AcylCo_DH-like_C"/>
</dbReference>
<dbReference type="EMBL" id="JBBKAM010000002">
    <property type="protein sequence ID" value="MEJ8640923.1"/>
    <property type="molecule type" value="Genomic_DNA"/>
</dbReference>
<dbReference type="Gene3D" id="1.20.140.10">
    <property type="entry name" value="Butyryl-CoA Dehydrogenase, subunit A, domain 3"/>
    <property type="match status" value="1"/>
</dbReference>
<evidence type="ECO:0000256" key="1">
    <source>
        <dbReference type="ARBA" id="ARBA00023002"/>
    </source>
</evidence>
<keyword evidence="5" id="KW-1185">Reference proteome</keyword>
<evidence type="ECO:0000259" key="3">
    <source>
        <dbReference type="Pfam" id="PF08028"/>
    </source>
</evidence>
<dbReference type="SUPFAM" id="SSF56645">
    <property type="entry name" value="Acyl-CoA dehydrogenase NM domain-like"/>
    <property type="match status" value="1"/>
</dbReference>
<evidence type="ECO:0000313" key="4">
    <source>
        <dbReference type="EMBL" id="MEJ8640923.1"/>
    </source>
</evidence>
<protein>
    <submittedName>
        <fullName evidence="4">Acyl-CoA dehydrogenase family protein</fullName>
    </submittedName>
</protein>
<feature type="domain" description="Acyl-CoA dehydrogenase/oxidase N-terminal" evidence="2">
    <location>
        <begin position="16"/>
        <end position="95"/>
    </location>
</feature>
<dbReference type="Gene3D" id="2.40.110.10">
    <property type="entry name" value="Butyryl-CoA Dehydrogenase, subunit A, domain 2"/>
    <property type="match status" value="1"/>
</dbReference>
<dbReference type="InterPro" id="IPR013786">
    <property type="entry name" value="AcylCoA_DH/ox_N"/>
</dbReference>
<dbReference type="Gene3D" id="1.10.540.10">
    <property type="entry name" value="Acyl-CoA dehydrogenase/oxidase, N-terminal domain"/>
    <property type="match status" value="1"/>
</dbReference>
<dbReference type="Pfam" id="PF02771">
    <property type="entry name" value="Acyl-CoA_dh_N"/>
    <property type="match status" value="1"/>
</dbReference>
<dbReference type="Pfam" id="PF08028">
    <property type="entry name" value="Acyl-CoA_dh_2"/>
    <property type="match status" value="1"/>
</dbReference>
<dbReference type="InterPro" id="IPR009100">
    <property type="entry name" value="AcylCoA_DH/oxidase_NM_dom_sf"/>
</dbReference>
<dbReference type="InterPro" id="IPR013107">
    <property type="entry name" value="Acyl-CoA_DH_C"/>
</dbReference>
<dbReference type="PANTHER" id="PTHR43884">
    <property type="entry name" value="ACYL-COA DEHYDROGENASE"/>
    <property type="match status" value="1"/>
</dbReference>
<organism evidence="4 5">
    <name type="scientific">Streptomyces caledonius</name>
    <dbReference type="NCBI Taxonomy" id="3134107"/>
    <lineage>
        <taxon>Bacteria</taxon>
        <taxon>Bacillati</taxon>
        <taxon>Actinomycetota</taxon>
        <taxon>Actinomycetes</taxon>
        <taxon>Kitasatosporales</taxon>
        <taxon>Streptomycetaceae</taxon>
        <taxon>Streptomyces</taxon>
    </lineage>
</organism>
<name>A0ABU8TZ74_9ACTN</name>
<accession>A0ABU8TZ74</accession>
<proteinExistence type="predicted"/>